<evidence type="ECO:0000313" key="1">
    <source>
        <dbReference type="EMBL" id="MDE8648103.1"/>
    </source>
</evidence>
<dbReference type="RefSeq" id="WP_275232340.1">
    <property type="nucleotide sequence ID" value="NZ_JARDXE010000017.1"/>
</dbReference>
<protein>
    <submittedName>
        <fullName evidence="1">Uncharacterized protein</fullName>
    </submittedName>
</protein>
<organism evidence="1 2">
    <name type="scientific">Rhodococcus qingshengii</name>
    <dbReference type="NCBI Taxonomy" id="334542"/>
    <lineage>
        <taxon>Bacteria</taxon>
        <taxon>Bacillati</taxon>
        <taxon>Actinomycetota</taxon>
        <taxon>Actinomycetes</taxon>
        <taxon>Mycobacteriales</taxon>
        <taxon>Nocardiaceae</taxon>
        <taxon>Rhodococcus</taxon>
        <taxon>Rhodococcus erythropolis group</taxon>
    </lineage>
</organism>
<comment type="caution">
    <text evidence="1">The sequence shown here is derived from an EMBL/GenBank/DDBJ whole genome shotgun (WGS) entry which is preliminary data.</text>
</comment>
<dbReference type="Proteomes" id="UP001217325">
    <property type="component" value="Unassembled WGS sequence"/>
</dbReference>
<evidence type="ECO:0000313" key="2">
    <source>
        <dbReference type="Proteomes" id="UP001217325"/>
    </source>
</evidence>
<dbReference type="EMBL" id="JARDXE010000017">
    <property type="protein sequence ID" value="MDE8648103.1"/>
    <property type="molecule type" value="Genomic_DNA"/>
</dbReference>
<accession>A0AAW6LQP0</accession>
<name>A0AAW6LQP0_RHOSG</name>
<proteinExistence type="predicted"/>
<reference evidence="1" key="1">
    <citation type="submission" date="2023-02" db="EMBL/GenBank/DDBJ databases">
        <title>A novel hydrolase synthesized by Rhodococcus erythropolis HQ is responsible for the detoxification of Zearalenone.</title>
        <authorList>
            <person name="Hu J."/>
            <person name="Xu J."/>
        </authorList>
    </citation>
    <scope>NUCLEOTIDE SEQUENCE</scope>
    <source>
        <strain evidence="1">HQ</strain>
    </source>
</reference>
<dbReference type="AlphaFoldDB" id="A0AAW6LQP0"/>
<sequence>MTVTATQPVNETVGAGLFRASLNQVESGIYEEKHNLAMGYAWGRQDMGCGENNSLAAFHFADEYAKQGVRYHREERHMFTNPRTAYEAYFAGQEF</sequence>
<gene>
    <name evidence="1" type="ORF">PXH69_24355</name>
</gene>